<protein>
    <submittedName>
        <fullName evidence="1">21905_t:CDS:1</fullName>
    </submittedName>
</protein>
<organism evidence="1 2">
    <name type="scientific">Gigaspora margarita</name>
    <dbReference type="NCBI Taxonomy" id="4874"/>
    <lineage>
        <taxon>Eukaryota</taxon>
        <taxon>Fungi</taxon>
        <taxon>Fungi incertae sedis</taxon>
        <taxon>Mucoromycota</taxon>
        <taxon>Glomeromycotina</taxon>
        <taxon>Glomeromycetes</taxon>
        <taxon>Diversisporales</taxon>
        <taxon>Gigasporaceae</taxon>
        <taxon>Gigaspora</taxon>
    </lineage>
</organism>
<evidence type="ECO:0000313" key="2">
    <source>
        <dbReference type="Proteomes" id="UP000789901"/>
    </source>
</evidence>
<gene>
    <name evidence="1" type="ORF">GMARGA_LOCUS44073</name>
</gene>
<sequence length="118" mass="13941">REYKPSNQKRISRFDCHEKLTIHIDVPAMDTIIKLHHDIIHDKPENVSTPEEIKQEIHTNLHLDPAQICAILHNKYDILNITAKQIHYWWLIFTQESYKMNDDQIISACTFLKTDHAA</sequence>
<accession>A0ABN7XJS8</accession>
<reference evidence="1 2" key="1">
    <citation type="submission" date="2021-06" db="EMBL/GenBank/DDBJ databases">
        <authorList>
            <person name="Kallberg Y."/>
            <person name="Tangrot J."/>
            <person name="Rosling A."/>
        </authorList>
    </citation>
    <scope>NUCLEOTIDE SEQUENCE [LARGE SCALE GENOMIC DNA]</scope>
    <source>
        <strain evidence="1 2">120-4 pot B 10/14</strain>
    </source>
</reference>
<name>A0ABN7XJS8_GIGMA</name>
<proteinExistence type="predicted"/>
<feature type="non-terminal residue" evidence="1">
    <location>
        <position position="1"/>
    </location>
</feature>
<comment type="caution">
    <text evidence="1">The sequence shown here is derived from an EMBL/GenBank/DDBJ whole genome shotgun (WGS) entry which is preliminary data.</text>
</comment>
<keyword evidence="2" id="KW-1185">Reference proteome</keyword>
<dbReference type="EMBL" id="CAJVQB010147314">
    <property type="protein sequence ID" value="CAG8855252.1"/>
    <property type="molecule type" value="Genomic_DNA"/>
</dbReference>
<dbReference type="Proteomes" id="UP000789901">
    <property type="component" value="Unassembled WGS sequence"/>
</dbReference>
<evidence type="ECO:0000313" key="1">
    <source>
        <dbReference type="EMBL" id="CAG8855252.1"/>
    </source>
</evidence>
<feature type="non-terminal residue" evidence="1">
    <location>
        <position position="118"/>
    </location>
</feature>